<organism evidence="2 3">
    <name type="scientific">Knipowitschia caucasica</name>
    <name type="common">Caucasian dwarf goby</name>
    <name type="synonym">Pomatoschistus caucasicus</name>
    <dbReference type="NCBI Taxonomy" id="637954"/>
    <lineage>
        <taxon>Eukaryota</taxon>
        <taxon>Metazoa</taxon>
        <taxon>Chordata</taxon>
        <taxon>Craniata</taxon>
        <taxon>Vertebrata</taxon>
        <taxon>Euteleostomi</taxon>
        <taxon>Actinopterygii</taxon>
        <taxon>Neopterygii</taxon>
        <taxon>Teleostei</taxon>
        <taxon>Neoteleostei</taxon>
        <taxon>Acanthomorphata</taxon>
        <taxon>Gobiaria</taxon>
        <taxon>Gobiiformes</taxon>
        <taxon>Gobioidei</taxon>
        <taxon>Gobiidae</taxon>
        <taxon>Gobiinae</taxon>
        <taxon>Knipowitschia</taxon>
    </lineage>
</organism>
<proteinExistence type="predicted"/>
<name>A0AAV2JUM4_KNICA</name>
<protein>
    <submittedName>
        <fullName evidence="2">Uncharacterized protein</fullName>
    </submittedName>
</protein>
<feature type="compositionally biased region" description="Polar residues" evidence="1">
    <location>
        <begin position="145"/>
        <end position="157"/>
    </location>
</feature>
<dbReference type="Proteomes" id="UP001497482">
    <property type="component" value="Chromosome 15"/>
</dbReference>
<dbReference type="AlphaFoldDB" id="A0AAV2JUM4"/>
<evidence type="ECO:0000313" key="2">
    <source>
        <dbReference type="EMBL" id="CAL1581398.1"/>
    </source>
</evidence>
<keyword evidence="3" id="KW-1185">Reference proteome</keyword>
<evidence type="ECO:0000313" key="3">
    <source>
        <dbReference type="Proteomes" id="UP001497482"/>
    </source>
</evidence>
<accession>A0AAV2JUM4</accession>
<feature type="region of interest" description="Disordered" evidence="1">
    <location>
        <begin position="142"/>
        <end position="162"/>
    </location>
</feature>
<dbReference type="EMBL" id="OZ035837">
    <property type="protein sequence ID" value="CAL1581398.1"/>
    <property type="molecule type" value="Genomic_DNA"/>
</dbReference>
<evidence type="ECO:0000256" key="1">
    <source>
        <dbReference type="SAM" id="MobiDB-lite"/>
    </source>
</evidence>
<gene>
    <name evidence="2" type="ORF">KC01_LOCUS12161</name>
</gene>
<sequence length="196" mass="21395">MRDFLCLRIWRRESGAESLAQRRADLAPGLDHSLDHSLDGAMRPPALLLLPALLALLPGLELGLSAGPEPSLRASVWDRSPDPEPTDSKPLCRCSWFLVKLRLKDCGPENQVSSDFDSGDENEAVLFGRREEEAEKVDRDAALFKNSTQTGASSGAQGSRAIDRRFAHAPRQSEYMRSPRGSSAGKGALLCARRAV</sequence>
<reference evidence="2 3" key="1">
    <citation type="submission" date="2024-04" db="EMBL/GenBank/DDBJ databases">
        <authorList>
            <person name="Waldvogel A.-M."/>
            <person name="Schoenle A."/>
        </authorList>
    </citation>
    <scope>NUCLEOTIDE SEQUENCE [LARGE SCALE GENOMIC DNA]</scope>
</reference>